<dbReference type="SMART" id="SM00953">
    <property type="entry name" value="RES"/>
    <property type="match status" value="1"/>
</dbReference>
<dbReference type="Pfam" id="PF08808">
    <property type="entry name" value="RES"/>
    <property type="match status" value="1"/>
</dbReference>
<dbReference type="InterPro" id="IPR014914">
    <property type="entry name" value="RES_dom"/>
</dbReference>
<dbReference type="Proteomes" id="UP000298112">
    <property type="component" value="Unassembled WGS sequence"/>
</dbReference>
<organism evidence="2 3">
    <name type="scientific">Leptospira vanthielii</name>
    <dbReference type="NCBI Taxonomy" id="293085"/>
    <lineage>
        <taxon>Bacteria</taxon>
        <taxon>Pseudomonadati</taxon>
        <taxon>Spirochaetota</taxon>
        <taxon>Spirochaetia</taxon>
        <taxon>Leptospirales</taxon>
        <taxon>Leptospiraceae</taxon>
        <taxon>Leptospira</taxon>
    </lineage>
</organism>
<evidence type="ECO:0000313" key="3">
    <source>
        <dbReference type="Proteomes" id="UP000298112"/>
    </source>
</evidence>
<dbReference type="RefSeq" id="WP_135656341.1">
    <property type="nucleotide sequence ID" value="NZ_RQHF01000003.1"/>
</dbReference>
<dbReference type="EMBL" id="RQHF01000003">
    <property type="protein sequence ID" value="TGM61799.1"/>
    <property type="molecule type" value="Genomic_DNA"/>
</dbReference>
<name>A0ABY2NU47_9LEPT</name>
<feature type="domain" description="RES" evidence="1">
    <location>
        <begin position="212"/>
        <end position="358"/>
    </location>
</feature>
<evidence type="ECO:0000313" key="2">
    <source>
        <dbReference type="EMBL" id="TGM61799.1"/>
    </source>
</evidence>
<protein>
    <recommendedName>
        <fullName evidence="1">RES domain-containing protein</fullName>
    </recommendedName>
</protein>
<sequence length="386" mass="45038">MTWYLCINCIKHHELVTFFAIKKKELKKCVICGNKNESIKLSKNAHLQNLARSIIRFEYSEYDVDSIAKLFEILQNENPLLPHIGYPKKANNYFINKFFGKWTESPIAELCGIDRRDNEIPVFMHEEFPERENVKAIYSQPLKEFSIDWEKLLSYFNSKQYSKIKSLIRSNLSDELHVLKKTLKEGTVFYRARIGHKEASYNQKYKIKIPYSGKEIDRPPTKNATKGKFNEENISIFYGATTDLTAVAEVRPHPGHYISVAKFLLKEDIEVIDLTKIPLYLFCNSKKSLETFAFLKHLQNFINTPIIPEKQDLYLLTQTIANICRNMGFPGIYYQSSVSEGQNIALFEDRVSLINNSEKLYKVKDVSFKFDEVKYISTKKNFPKEI</sequence>
<gene>
    <name evidence="2" type="ORF">EHQ95_00075</name>
</gene>
<keyword evidence="3" id="KW-1185">Reference proteome</keyword>
<proteinExistence type="predicted"/>
<reference evidence="3" key="1">
    <citation type="journal article" date="2019" name="PLoS Negl. Trop. Dis.">
        <title>Revisiting the worldwide diversity of Leptospira species in the environment.</title>
        <authorList>
            <person name="Vincent A.T."/>
            <person name="Schiettekatte O."/>
            <person name="Bourhy P."/>
            <person name="Veyrier F.J."/>
            <person name="Picardeau M."/>
        </authorList>
    </citation>
    <scope>NUCLEOTIDE SEQUENCE [LARGE SCALE GENOMIC DNA]</scope>
    <source>
        <strain evidence="3">201601955</strain>
    </source>
</reference>
<comment type="caution">
    <text evidence="2">The sequence shown here is derived from an EMBL/GenBank/DDBJ whole genome shotgun (WGS) entry which is preliminary data.</text>
</comment>
<evidence type="ECO:0000259" key="1">
    <source>
        <dbReference type="SMART" id="SM00953"/>
    </source>
</evidence>
<accession>A0ABY2NU47</accession>